<gene>
    <name evidence="2" type="ORF">AA309_25305</name>
</gene>
<sequence>MNRTLLTLIALAAGALLIPDMAEAQRGRGGGFSGASPRMSGGGFGEAPGCTFLGVAVVSAAARLQPGPALGAFARRRLVVPALVDTESAPLITAATTAEAIRTMAGIIGVIPTMAGHWPLA</sequence>
<keyword evidence="1" id="KW-0732">Signal</keyword>
<reference evidence="2 3" key="1">
    <citation type="submission" date="2015-05" db="EMBL/GenBank/DDBJ databases">
        <title>Draft genome sequence of Microvirga vignae strain BR3299, a novel nitrogen fixing bacteria isolated from Brazil semi-aired region.</title>
        <authorList>
            <person name="Zilli J.E."/>
            <person name="Passos S.R."/>
            <person name="Leite J."/>
            <person name="Baldani J.I."/>
            <person name="Xavier G.R."/>
            <person name="Rumjaneck N.G."/>
            <person name="Simoes-Araujo J.L."/>
        </authorList>
    </citation>
    <scope>NUCLEOTIDE SEQUENCE [LARGE SCALE GENOMIC DNA]</scope>
    <source>
        <strain evidence="2 3">BR3299</strain>
    </source>
</reference>
<protein>
    <submittedName>
        <fullName evidence="2">Uncharacterized protein</fullName>
    </submittedName>
</protein>
<dbReference type="Proteomes" id="UP000035489">
    <property type="component" value="Unassembled WGS sequence"/>
</dbReference>
<evidence type="ECO:0000313" key="3">
    <source>
        <dbReference type="Proteomes" id="UP000035489"/>
    </source>
</evidence>
<dbReference type="AlphaFoldDB" id="A0A0H1RD57"/>
<proteinExistence type="predicted"/>
<feature type="chain" id="PRO_5002593227" evidence="1">
    <location>
        <begin position="25"/>
        <end position="121"/>
    </location>
</feature>
<name>A0A0H1RD57_9HYPH</name>
<organism evidence="2 3">
    <name type="scientific">Microvirga vignae</name>
    <dbReference type="NCBI Taxonomy" id="1225564"/>
    <lineage>
        <taxon>Bacteria</taxon>
        <taxon>Pseudomonadati</taxon>
        <taxon>Pseudomonadota</taxon>
        <taxon>Alphaproteobacteria</taxon>
        <taxon>Hyphomicrobiales</taxon>
        <taxon>Methylobacteriaceae</taxon>
        <taxon>Microvirga</taxon>
    </lineage>
</organism>
<accession>A0A0H1RD57</accession>
<comment type="caution">
    <text evidence="2">The sequence shown here is derived from an EMBL/GenBank/DDBJ whole genome shotgun (WGS) entry which is preliminary data.</text>
</comment>
<evidence type="ECO:0000256" key="1">
    <source>
        <dbReference type="SAM" id="SignalP"/>
    </source>
</evidence>
<evidence type="ECO:0000313" key="2">
    <source>
        <dbReference type="EMBL" id="KLK90527.1"/>
    </source>
</evidence>
<dbReference type="EMBL" id="LCYG01000081">
    <property type="protein sequence ID" value="KLK90527.1"/>
    <property type="molecule type" value="Genomic_DNA"/>
</dbReference>
<keyword evidence="3" id="KW-1185">Reference proteome</keyword>
<feature type="signal peptide" evidence="1">
    <location>
        <begin position="1"/>
        <end position="24"/>
    </location>
</feature>